<sequence length="201" mass="23877">MLAFLNCEHINKLLDKLDLINHSFNKRIDLDKHIDLDKVKKAIFYAKKYHSNQKRDTGEPYYMHPLEVARMVGYYSFETDTIITAILHDTLEDTTLTKEKIVKVFGKKIAEQVSDLTRINDNKKISSREMIQTFYRQNKTELLLIKLFDRFHNIQTVSIKPYEKRQEIILETQQEFIPLAEYLKLPEIAIELNKYCKLYAT</sequence>
<evidence type="ECO:0000313" key="2">
    <source>
        <dbReference type="EMBL" id="KJW05990.1"/>
    </source>
</evidence>
<protein>
    <submittedName>
        <fullName evidence="2">HD domain protein</fullName>
    </submittedName>
</protein>
<dbReference type="Proteomes" id="UP000033580">
    <property type="component" value="Unassembled WGS sequence"/>
</dbReference>
<feature type="domain" description="HD/PDEase" evidence="1">
    <location>
        <begin position="57"/>
        <end position="163"/>
    </location>
</feature>
<gene>
    <name evidence="2" type="ORF">OTUT144_1980</name>
</gene>
<proteinExistence type="predicted"/>
<reference evidence="2 3" key="1">
    <citation type="submission" date="2015-01" db="EMBL/GenBank/DDBJ databases">
        <title>Genome Sequencing of Rickettsiales.</title>
        <authorList>
            <person name="Daugherty S.C."/>
            <person name="Su Q."/>
            <person name="Abolude K."/>
            <person name="Beier-Sexton M."/>
            <person name="Carlyon J.A."/>
            <person name="Carter R."/>
            <person name="Day N.P."/>
            <person name="Dumler S.J."/>
            <person name="Dyachenko V."/>
            <person name="Godinez A."/>
            <person name="Kurtti T.J."/>
            <person name="Lichay M."/>
            <person name="Mullins K.E."/>
            <person name="Ott S."/>
            <person name="Pappas-Brown V."/>
            <person name="Paris D.H."/>
            <person name="Patel P."/>
            <person name="Richards A.L."/>
            <person name="Sadzewicz L."/>
            <person name="Sears K."/>
            <person name="Seidman D."/>
            <person name="Sengamalay N."/>
            <person name="Stenos J."/>
            <person name="Tallon L.J."/>
            <person name="Vincent G."/>
            <person name="Fraser C.M."/>
            <person name="Munderloh U."/>
            <person name="Dunning-Hotopp J.C."/>
        </authorList>
    </citation>
    <scope>NUCLEOTIDE SEQUENCE [LARGE SCALE GENOMIC DNA]</scope>
    <source>
        <strain evidence="2 3">UT144</strain>
    </source>
</reference>
<dbReference type="SUPFAM" id="SSF109604">
    <property type="entry name" value="HD-domain/PDEase-like"/>
    <property type="match status" value="1"/>
</dbReference>
<dbReference type="PATRIC" id="fig|1441384.3.peg.924"/>
<evidence type="ECO:0000259" key="1">
    <source>
        <dbReference type="SMART" id="SM00471"/>
    </source>
</evidence>
<dbReference type="InterPro" id="IPR003607">
    <property type="entry name" value="HD/PDEase_dom"/>
</dbReference>
<evidence type="ECO:0000313" key="3">
    <source>
        <dbReference type="Proteomes" id="UP000033580"/>
    </source>
</evidence>
<dbReference type="Gene3D" id="1.10.3210.10">
    <property type="entry name" value="Hypothetical protein af1432"/>
    <property type="match status" value="1"/>
</dbReference>
<dbReference type="SMART" id="SM00471">
    <property type="entry name" value="HDc"/>
    <property type="match status" value="1"/>
</dbReference>
<dbReference type="PANTHER" id="PTHR43061">
    <property type="entry name" value="GTP DIPHOSPHOKINASE RSH1, CHLOROPLASTIC-RELATED"/>
    <property type="match status" value="1"/>
</dbReference>
<dbReference type="EMBL" id="LAOR01000184">
    <property type="protein sequence ID" value="KJW05990.1"/>
    <property type="molecule type" value="Genomic_DNA"/>
</dbReference>
<dbReference type="PANTHER" id="PTHR43061:SF1">
    <property type="entry name" value="GTP DIPHOSPHOKINASE RSH1, CHLOROPLASTIC-RELATED"/>
    <property type="match status" value="1"/>
</dbReference>
<comment type="caution">
    <text evidence="2">The sequence shown here is derived from an EMBL/GenBank/DDBJ whole genome shotgun (WGS) entry which is preliminary data.</text>
</comment>
<organism evidence="2 3">
    <name type="scientific">Orientia tsutsugamushi str. UT144</name>
    <dbReference type="NCBI Taxonomy" id="1441384"/>
    <lineage>
        <taxon>Bacteria</taxon>
        <taxon>Pseudomonadati</taxon>
        <taxon>Pseudomonadota</taxon>
        <taxon>Alphaproteobacteria</taxon>
        <taxon>Rickettsiales</taxon>
        <taxon>Rickettsiaceae</taxon>
        <taxon>Rickettsieae</taxon>
        <taxon>Orientia</taxon>
    </lineage>
</organism>
<accession>A0A0F3RHS2</accession>
<name>A0A0F3RHS2_ORITS</name>
<dbReference type="AlphaFoldDB" id="A0A0F3RHS2"/>
<dbReference type="Pfam" id="PF13328">
    <property type="entry name" value="HD_4"/>
    <property type="match status" value="1"/>
</dbReference>